<protein>
    <recommendedName>
        <fullName evidence="1">Peptidase M16 N-terminal domain-containing protein</fullName>
    </recommendedName>
</protein>
<dbReference type="InterPro" id="IPR011765">
    <property type="entry name" value="Pept_M16_N"/>
</dbReference>
<evidence type="ECO:0000313" key="3">
    <source>
        <dbReference type="Proteomes" id="UP000235145"/>
    </source>
</evidence>
<name>A0A9R1W0R2_LACSA</name>
<dbReference type="InterPro" id="IPR050361">
    <property type="entry name" value="MPP/UQCRC_Complex"/>
</dbReference>
<keyword evidence="3" id="KW-1185">Reference proteome</keyword>
<reference evidence="2 3" key="1">
    <citation type="journal article" date="2017" name="Nat. Commun.">
        <title>Genome assembly with in vitro proximity ligation data and whole-genome triplication in lettuce.</title>
        <authorList>
            <person name="Reyes-Chin-Wo S."/>
            <person name="Wang Z."/>
            <person name="Yang X."/>
            <person name="Kozik A."/>
            <person name="Arikit S."/>
            <person name="Song C."/>
            <person name="Xia L."/>
            <person name="Froenicke L."/>
            <person name="Lavelle D.O."/>
            <person name="Truco M.J."/>
            <person name="Xia R."/>
            <person name="Zhu S."/>
            <person name="Xu C."/>
            <person name="Xu H."/>
            <person name="Xu X."/>
            <person name="Cox K."/>
            <person name="Korf I."/>
            <person name="Meyers B.C."/>
            <person name="Michelmore R.W."/>
        </authorList>
    </citation>
    <scope>NUCLEOTIDE SEQUENCE [LARGE SCALE GENOMIC DNA]</scope>
    <source>
        <strain evidence="3">cv. Salinas</strain>
        <tissue evidence="2">Seedlings</tissue>
    </source>
</reference>
<sequence>MVELLVDSARNQVFLDWEVKDQIKKVKAEISEYANNPKTLLLDAIHSGALANPLLASEGSLNRLNNSILEEFVAADYVAPRIVFVASEVELEELLKYAEPLLSDLPSGVHVEEQKPVYVGGDHRVMADTWECRRYSSTLKIVRQDMIESICPQDQVNTTMDYNLFDYNSDYMNVSFLFGCSDSWSGIGDGWWIKETIKEKVKYSREECYLKCFTTILFWEP</sequence>
<dbReference type="Pfam" id="PF00675">
    <property type="entry name" value="Peptidase_M16"/>
    <property type="match status" value="1"/>
</dbReference>
<organism evidence="2 3">
    <name type="scientific">Lactuca sativa</name>
    <name type="common">Garden lettuce</name>
    <dbReference type="NCBI Taxonomy" id="4236"/>
    <lineage>
        <taxon>Eukaryota</taxon>
        <taxon>Viridiplantae</taxon>
        <taxon>Streptophyta</taxon>
        <taxon>Embryophyta</taxon>
        <taxon>Tracheophyta</taxon>
        <taxon>Spermatophyta</taxon>
        <taxon>Magnoliopsida</taxon>
        <taxon>eudicotyledons</taxon>
        <taxon>Gunneridae</taxon>
        <taxon>Pentapetalae</taxon>
        <taxon>asterids</taxon>
        <taxon>campanulids</taxon>
        <taxon>Asterales</taxon>
        <taxon>Asteraceae</taxon>
        <taxon>Cichorioideae</taxon>
        <taxon>Cichorieae</taxon>
        <taxon>Lactucinae</taxon>
        <taxon>Lactuca</taxon>
    </lineage>
</organism>
<gene>
    <name evidence="2" type="ORF">LSAT_V11C300136680</name>
</gene>
<dbReference type="PANTHER" id="PTHR11851">
    <property type="entry name" value="METALLOPROTEASE"/>
    <property type="match status" value="1"/>
</dbReference>
<feature type="domain" description="Peptidase M16 N-terminal" evidence="1">
    <location>
        <begin position="1"/>
        <end position="52"/>
    </location>
</feature>
<accession>A0A9R1W0R2</accession>
<comment type="caution">
    <text evidence="2">The sequence shown here is derived from an EMBL/GenBank/DDBJ whole genome shotgun (WGS) entry which is preliminary data.</text>
</comment>
<evidence type="ECO:0000259" key="1">
    <source>
        <dbReference type="Pfam" id="PF00675"/>
    </source>
</evidence>
<dbReference type="PANTHER" id="PTHR11851:SF214">
    <property type="entry name" value="METALLOENZYME, LUXS_M16 PEPTIDASE-LIKE PROTEIN-RELATED"/>
    <property type="match status" value="1"/>
</dbReference>
<dbReference type="SUPFAM" id="SSF63411">
    <property type="entry name" value="LuxS/MPP-like metallohydrolase"/>
    <property type="match status" value="1"/>
</dbReference>
<proteinExistence type="predicted"/>
<dbReference type="EMBL" id="NBSK02000003">
    <property type="protein sequence ID" value="KAJ0215323.1"/>
    <property type="molecule type" value="Genomic_DNA"/>
</dbReference>
<dbReference type="Proteomes" id="UP000235145">
    <property type="component" value="Unassembled WGS sequence"/>
</dbReference>
<dbReference type="InterPro" id="IPR011249">
    <property type="entry name" value="Metalloenz_LuxS/M16"/>
</dbReference>
<dbReference type="AlphaFoldDB" id="A0A9R1W0R2"/>
<dbReference type="GO" id="GO:0046872">
    <property type="term" value="F:metal ion binding"/>
    <property type="evidence" value="ECO:0007669"/>
    <property type="project" value="InterPro"/>
</dbReference>
<evidence type="ECO:0000313" key="2">
    <source>
        <dbReference type="EMBL" id="KAJ0215323.1"/>
    </source>
</evidence>
<dbReference type="Gene3D" id="3.30.830.10">
    <property type="entry name" value="Metalloenzyme, LuxS/M16 peptidase-like"/>
    <property type="match status" value="1"/>
</dbReference>